<reference evidence="1" key="1">
    <citation type="submission" date="2020-07" db="EMBL/GenBank/DDBJ databases">
        <title>Huge and variable diversity of episymbiotic CPR bacteria and DPANN archaea in groundwater ecosystems.</title>
        <authorList>
            <person name="He C.Y."/>
            <person name="Keren R."/>
            <person name="Whittaker M."/>
            <person name="Farag I.F."/>
            <person name="Doudna J."/>
            <person name="Cate J.H.D."/>
            <person name="Banfield J.F."/>
        </authorList>
    </citation>
    <scope>NUCLEOTIDE SEQUENCE</scope>
    <source>
        <strain evidence="1">NC_groundwater_672_Ag_B-0.1um_62_36</strain>
    </source>
</reference>
<proteinExistence type="predicted"/>
<dbReference type="SUPFAM" id="SSF140959">
    <property type="entry name" value="Indolic compounds 2,3-dioxygenase-like"/>
    <property type="match status" value="1"/>
</dbReference>
<dbReference type="Gene3D" id="1.20.58.480">
    <property type="match status" value="1"/>
</dbReference>
<comment type="caution">
    <text evidence="1">The sequence shown here is derived from an EMBL/GenBank/DDBJ whole genome shotgun (WGS) entry which is preliminary data.</text>
</comment>
<accession>A0A932CNR5</accession>
<evidence type="ECO:0000313" key="1">
    <source>
        <dbReference type="EMBL" id="MBI2876452.1"/>
    </source>
</evidence>
<dbReference type="InterPro" id="IPR004981">
    <property type="entry name" value="Trp_2_3_dOase"/>
</dbReference>
<dbReference type="PANTHER" id="PTHR10138">
    <property type="entry name" value="TRYPTOPHAN 2,3-DIOXYGENASE"/>
    <property type="match status" value="1"/>
</dbReference>
<dbReference type="EMBL" id="JACPRF010000188">
    <property type="protein sequence ID" value="MBI2876452.1"/>
    <property type="molecule type" value="Genomic_DNA"/>
</dbReference>
<evidence type="ECO:0008006" key="3">
    <source>
        <dbReference type="Google" id="ProtNLM"/>
    </source>
</evidence>
<dbReference type="AlphaFoldDB" id="A0A932CNR5"/>
<dbReference type="GO" id="GO:0046872">
    <property type="term" value="F:metal ion binding"/>
    <property type="evidence" value="ECO:0007669"/>
    <property type="project" value="InterPro"/>
</dbReference>
<dbReference type="InterPro" id="IPR037217">
    <property type="entry name" value="Trp/Indoleamine_2_3_dOase-like"/>
</dbReference>
<dbReference type="PANTHER" id="PTHR10138:SF0">
    <property type="entry name" value="TRYPTOPHAN 2,3-DIOXYGENASE"/>
    <property type="match status" value="1"/>
</dbReference>
<dbReference type="GO" id="GO:0004833">
    <property type="term" value="F:L-tryptophan 2,3-dioxygenase activity"/>
    <property type="evidence" value="ECO:0007669"/>
    <property type="project" value="InterPro"/>
</dbReference>
<protein>
    <recommendedName>
        <fullName evidence="3">Tryptophan 2,3-dioxygenase</fullName>
    </recommendedName>
</protein>
<name>A0A932CNR5_UNCTE</name>
<gene>
    <name evidence="1" type="ORF">HYY20_06185</name>
</gene>
<organism evidence="1 2">
    <name type="scientific">Tectimicrobiota bacterium</name>
    <dbReference type="NCBI Taxonomy" id="2528274"/>
    <lineage>
        <taxon>Bacteria</taxon>
        <taxon>Pseudomonadati</taxon>
        <taxon>Nitrospinota/Tectimicrobiota group</taxon>
        <taxon>Candidatus Tectimicrobiota</taxon>
    </lineage>
</organism>
<dbReference type="GO" id="GO:0020037">
    <property type="term" value="F:heme binding"/>
    <property type="evidence" value="ECO:0007669"/>
    <property type="project" value="InterPro"/>
</dbReference>
<dbReference type="Proteomes" id="UP000769766">
    <property type="component" value="Unassembled WGS sequence"/>
</dbReference>
<evidence type="ECO:0000313" key="2">
    <source>
        <dbReference type="Proteomes" id="UP000769766"/>
    </source>
</evidence>
<dbReference type="GO" id="GO:0019441">
    <property type="term" value="P:L-tryptophan catabolic process to kynurenine"/>
    <property type="evidence" value="ECO:0007669"/>
    <property type="project" value="InterPro"/>
</dbReference>
<dbReference type="GO" id="GO:0019442">
    <property type="term" value="P:L-tryptophan catabolic process to acetyl-CoA"/>
    <property type="evidence" value="ECO:0007669"/>
    <property type="project" value="TreeGrafter"/>
</dbReference>
<sequence length="443" mass="48598">MSKNADANWWRFGIDPQSRGRKIATGPGGLREVNPALPDGRHVLDYHTYIGLDQLLACQVPSSMVPDERAFLVTHQLFELVFKLMIFDLTVVAETFVQLLAMPEAIEFRVLCTAAEESGFWQPALTASGRIQYSSRALLPALLGYLSNLEGKEETFNSQEFYRFRDYLSPASGVQSAQFRLIQRSLGKANLLSVRLFAAEEYWKNYEAKEDPGPARVGDPVILRGDAPIADPPEGSPLACAAHLDGYAHRVLERLAPFSDPGPQISGIRQISPGEIEQAVEDFRQVLAAHRGQQEGAGKKSPEANEKDRAAETFFRQDLEAAARKENARRNTLNAARTGALSLQEIAPGGPLGQVLNHLIAADSALHGNHAESFISLHQRMAAERIRDLSEHAKRLGEPAPPRGTGGGGIPYLWHVRNNLLPLFPTLVAYLDLEGSPAFGEIA</sequence>